<comment type="caution">
    <text evidence="3">The sequence shown here is derived from an EMBL/GenBank/DDBJ whole genome shotgun (WGS) entry which is preliminary data.</text>
</comment>
<dbReference type="EMBL" id="NSKB01000006">
    <property type="protein sequence ID" value="PAU75713.1"/>
    <property type="molecule type" value="Genomic_DNA"/>
</dbReference>
<accession>A0A2A2ETU3</accession>
<evidence type="ECO:0000259" key="1">
    <source>
        <dbReference type="Pfam" id="PF06938"/>
    </source>
</evidence>
<sequence length="180" mass="19980">MSFEPLLSATQATGSIPPLERWHPALSGRMDLTIRADGHWVHEGTPMRRTALVRLLSTLLRREADGEHYLVSPVEKWQIAVEDCAFVVVDAERDGDSWWLTTNVGDRVALGEQQRLTVTATPDGTPVPQVTVRFGLAARLGRNVFYRLVEEGESRGIDGREQLGLVSAGHWQPLGELEAM</sequence>
<dbReference type="Gene3D" id="2.30.270.10">
    <property type="entry name" value="duf1285 protein"/>
    <property type="match status" value="1"/>
</dbReference>
<dbReference type="OrthoDB" id="3078366at2"/>
<dbReference type="InterPro" id="IPR048342">
    <property type="entry name" value="DUF1285_C"/>
</dbReference>
<dbReference type="AlphaFoldDB" id="A0A2A2ETU3"/>
<evidence type="ECO:0000259" key="2">
    <source>
        <dbReference type="Pfam" id="PF21028"/>
    </source>
</evidence>
<evidence type="ECO:0008006" key="5">
    <source>
        <dbReference type="Google" id="ProtNLM"/>
    </source>
</evidence>
<reference evidence="3 4" key="1">
    <citation type="submission" date="2017-08" db="EMBL/GenBank/DDBJ databases">
        <title>Halomonas alkalisoli sp. nov., isolated from saline alkaline soil.</title>
        <authorList>
            <person name="Wang D."/>
            <person name="Zhang G."/>
        </authorList>
    </citation>
    <scope>NUCLEOTIDE SEQUENCE [LARGE SCALE GENOMIC DNA]</scope>
    <source>
        <strain evidence="3 4">WRN001</strain>
    </source>
</reference>
<dbReference type="InterPro" id="IPR048341">
    <property type="entry name" value="DUF1285_N"/>
</dbReference>
<evidence type="ECO:0000313" key="3">
    <source>
        <dbReference type="EMBL" id="PAU75713.1"/>
    </source>
</evidence>
<dbReference type="InterPro" id="IPR010707">
    <property type="entry name" value="DUF1285"/>
</dbReference>
<dbReference type="PIRSF" id="PIRSF029557">
    <property type="entry name" value="UCP029557"/>
    <property type="match status" value="1"/>
</dbReference>
<dbReference type="Pfam" id="PF06938">
    <property type="entry name" value="DUF1285_N"/>
    <property type="match status" value="1"/>
</dbReference>
<dbReference type="Pfam" id="PF21028">
    <property type="entry name" value="DUF1285_C"/>
    <property type="match status" value="1"/>
</dbReference>
<dbReference type="Proteomes" id="UP000217771">
    <property type="component" value="Unassembled WGS sequence"/>
</dbReference>
<feature type="domain" description="DUF1285" evidence="1">
    <location>
        <begin position="17"/>
        <end position="83"/>
    </location>
</feature>
<proteinExistence type="predicted"/>
<dbReference type="Gene3D" id="3.10.540.10">
    <property type="entry name" value="duf1285 like domain"/>
    <property type="match status" value="1"/>
</dbReference>
<dbReference type="InterPro" id="IPR023361">
    <property type="entry name" value="DUF1285_beta_roll_sf"/>
</dbReference>
<evidence type="ECO:0000313" key="4">
    <source>
        <dbReference type="Proteomes" id="UP000217771"/>
    </source>
</evidence>
<dbReference type="RefSeq" id="WP_095622134.1">
    <property type="nucleotide sequence ID" value="NZ_NSKB01000006.1"/>
</dbReference>
<protein>
    <recommendedName>
        <fullName evidence="5">DUF1285 domain-containing protein</fullName>
    </recommendedName>
</protein>
<organism evidence="3 4">
    <name type="scientific">Halomonas salipaludis</name>
    <dbReference type="NCBI Taxonomy" id="2032625"/>
    <lineage>
        <taxon>Bacteria</taxon>
        <taxon>Pseudomonadati</taxon>
        <taxon>Pseudomonadota</taxon>
        <taxon>Gammaproteobacteria</taxon>
        <taxon>Oceanospirillales</taxon>
        <taxon>Halomonadaceae</taxon>
        <taxon>Halomonas</taxon>
    </lineage>
</organism>
<keyword evidence="4" id="KW-1185">Reference proteome</keyword>
<name>A0A2A2ETU3_9GAMM</name>
<feature type="domain" description="DUF1285" evidence="2">
    <location>
        <begin position="85"/>
        <end position="172"/>
    </location>
</feature>
<gene>
    <name evidence="3" type="ORF">CK498_17515</name>
</gene>